<organism evidence="4 5">
    <name type="scientific">Eumeta variegata</name>
    <name type="common">Bagworm moth</name>
    <name type="synonym">Eumeta japonica</name>
    <dbReference type="NCBI Taxonomy" id="151549"/>
    <lineage>
        <taxon>Eukaryota</taxon>
        <taxon>Metazoa</taxon>
        <taxon>Ecdysozoa</taxon>
        <taxon>Arthropoda</taxon>
        <taxon>Hexapoda</taxon>
        <taxon>Insecta</taxon>
        <taxon>Pterygota</taxon>
        <taxon>Neoptera</taxon>
        <taxon>Endopterygota</taxon>
        <taxon>Lepidoptera</taxon>
        <taxon>Glossata</taxon>
        <taxon>Ditrysia</taxon>
        <taxon>Tineoidea</taxon>
        <taxon>Psychidae</taxon>
        <taxon>Oiketicinae</taxon>
        <taxon>Eumeta</taxon>
    </lineage>
</organism>
<keyword evidence="5" id="KW-1185">Reference proteome</keyword>
<dbReference type="STRING" id="151549.A0A4C1WSP4"/>
<dbReference type="PANTHER" id="PTHR44324:SF3">
    <property type="entry name" value="WD REPEAT-CONTAINING PROTEIN 49-LIKE"/>
    <property type="match status" value="1"/>
</dbReference>
<feature type="region of interest" description="Disordered" evidence="3">
    <location>
        <begin position="394"/>
        <end position="422"/>
    </location>
</feature>
<dbReference type="InterPro" id="IPR015943">
    <property type="entry name" value="WD40/YVTN_repeat-like_dom_sf"/>
</dbReference>
<evidence type="ECO:0000313" key="5">
    <source>
        <dbReference type="Proteomes" id="UP000299102"/>
    </source>
</evidence>
<evidence type="ECO:0000313" key="4">
    <source>
        <dbReference type="EMBL" id="GBP53134.1"/>
    </source>
</evidence>
<sequence length="505" mass="56891">MAYEPSESKEGTSELVWGDDRGDLTALTFLRPRLMLLHKAHADKSNTYFWTDLSSSNFEAYVRTRRWRRLVARSVRRVALCRRLSSVVVCSHDAATALLIKHRPGLLDDYVFKVVRGVSCFHICGTSRVLVTGGADGTLRLWEPARPTPLAQLTGPARTPIKDVVIISSREIVLSFNKNCTLDIWDIYEEALLQTLKLNFPFLGVLGKRVEFGAYCIYPGPPRKKYVELSHTPRGTVTSKEELMIFAGENNSDTQHAEETETPREPEYWERSSGLKDDPTLSCIMLQGRSELSNLNRMLNVYLAACAVHLNDMSYPNKKECVVTFGDNEAEAPVSPVPTPARSQHALLPPELASVSPCVCADFTEMQTNGKPPQNRQLPPSMDTRNLRVVKVDTEESQKNQENPSESRSKEAKAVLPRESPKRRCEHLDELLQKAGLESILDKDFVLMKGLKHDLNQKLFRMQELSEQMKTAVTLRAPHLGLRLHDVDPLPLPPDVGEACRRVLR</sequence>
<feature type="compositionally biased region" description="Basic and acidic residues" evidence="3">
    <location>
        <begin position="394"/>
        <end position="413"/>
    </location>
</feature>
<keyword evidence="1" id="KW-0677">Repeat</keyword>
<dbReference type="InterPro" id="IPR001680">
    <property type="entry name" value="WD40_rpt"/>
</dbReference>
<dbReference type="InterPro" id="IPR051242">
    <property type="entry name" value="WD-EF-hand_domain"/>
</dbReference>
<dbReference type="SMART" id="SM00320">
    <property type="entry name" value="WD40"/>
    <property type="match status" value="2"/>
</dbReference>
<proteinExistence type="predicted"/>
<gene>
    <name evidence="4" type="primary">Wdr64</name>
    <name evidence="4" type="ORF">EVAR_28476_1</name>
</gene>
<reference evidence="4 5" key="1">
    <citation type="journal article" date="2019" name="Commun. Biol.">
        <title>The bagworm genome reveals a unique fibroin gene that provides high tensile strength.</title>
        <authorList>
            <person name="Kono N."/>
            <person name="Nakamura H."/>
            <person name="Ohtoshi R."/>
            <person name="Tomita M."/>
            <person name="Numata K."/>
            <person name="Arakawa K."/>
        </authorList>
    </citation>
    <scope>NUCLEOTIDE SEQUENCE [LARGE SCALE GENOMIC DNA]</scope>
</reference>
<dbReference type="SUPFAM" id="SSF50978">
    <property type="entry name" value="WD40 repeat-like"/>
    <property type="match status" value="1"/>
</dbReference>
<dbReference type="Gene3D" id="2.130.10.10">
    <property type="entry name" value="YVTN repeat-like/Quinoprotein amine dehydrogenase"/>
    <property type="match status" value="1"/>
</dbReference>
<dbReference type="InterPro" id="IPR036322">
    <property type="entry name" value="WD40_repeat_dom_sf"/>
</dbReference>
<dbReference type="PANTHER" id="PTHR44324">
    <property type="entry name" value="WD40 REPEAT DOMAIN 95"/>
    <property type="match status" value="1"/>
</dbReference>
<feature type="compositionally biased region" description="Basic and acidic residues" evidence="3">
    <location>
        <begin position="255"/>
        <end position="274"/>
    </location>
</feature>
<feature type="region of interest" description="Disordered" evidence="3">
    <location>
        <begin position="251"/>
        <end position="274"/>
    </location>
</feature>
<keyword evidence="2" id="KW-0853">WD repeat</keyword>
<evidence type="ECO:0000256" key="3">
    <source>
        <dbReference type="SAM" id="MobiDB-lite"/>
    </source>
</evidence>
<dbReference type="EMBL" id="BGZK01000617">
    <property type="protein sequence ID" value="GBP53134.1"/>
    <property type="molecule type" value="Genomic_DNA"/>
</dbReference>
<feature type="repeat" description="WD" evidence="2">
    <location>
        <begin position="127"/>
        <end position="143"/>
    </location>
</feature>
<dbReference type="AlphaFoldDB" id="A0A4C1WSP4"/>
<accession>A0A4C1WSP4</accession>
<name>A0A4C1WSP4_EUMVA</name>
<dbReference type="Proteomes" id="UP000299102">
    <property type="component" value="Unassembled WGS sequence"/>
</dbReference>
<dbReference type="PROSITE" id="PS50082">
    <property type="entry name" value="WD_REPEATS_2"/>
    <property type="match status" value="1"/>
</dbReference>
<comment type="caution">
    <text evidence="4">The sequence shown here is derived from an EMBL/GenBank/DDBJ whole genome shotgun (WGS) entry which is preliminary data.</text>
</comment>
<evidence type="ECO:0000256" key="1">
    <source>
        <dbReference type="ARBA" id="ARBA00022737"/>
    </source>
</evidence>
<dbReference type="OrthoDB" id="691673at2759"/>
<evidence type="ECO:0000256" key="2">
    <source>
        <dbReference type="PROSITE-ProRule" id="PRU00221"/>
    </source>
</evidence>
<protein>
    <submittedName>
        <fullName evidence="4">WD repeat-containing protein 64</fullName>
    </submittedName>
</protein>